<keyword evidence="3" id="KW-1185">Reference proteome</keyword>
<evidence type="ECO:0000313" key="2">
    <source>
        <dbReference type="EMBL" id="AJA07476.1"/>
    </source>
</evidence>
<evidence type="ECO:0000313" key="3">
    <source>
        <dbReference type="Proteomes" id="UP000030907"/>
    </source>
</evidence>
<evidence type="ECO:0000256" key="1">
    <source>
        <dbReference type="SAM" id="Phobius"/>
    </source>
</evidence>
<dbReference type="AlphaFoldDB" id="A0A0A7PBK1"/>
<reference evidence="2 3" key="1">
    <citation type="journal article" date="2015" name="Int. J. Syst. Evol. Microbiol.">
        <title>Description of Sphingopyxis fribergensis sp. nov. - a soil bacterium with the ability to degrade styrene and phenylacetic acid.</title>
        <authorList>
            <person name="Oelschlagel M."/>
            <person name="Ruckert C."/>
            <person name="Kalinowski J."/>
            <person name="Schmidt G."/>
            <person name="Schlomann M."/>
            <person name="Tischler D."/>
        </authorList>
    </citation>
    <scope>NUCLEOTIDE SEQUENCE [LARGE SCALE GENOMIC DNA]</scope>
    <source>
        <strain evidence="2 3">Kp5.2</strain>
    </source>
</reference>
<accession>A0A0A7PBK1</accession>
<protein>
    <submittedName>
        <fullName evidence="2">Uncharacterized protein</fullName>
    </submittedName>
</protein>
<name>A0A0A7PBK1_9SPHN</name>
<dbReference type="EMBL" id="CP009122">
    <property type="protein sequence ID" value="AJA07476.1"/>
    <property type="molecule type" value="Genomic_DNA"/>
</dbReference>
<proteinExistence type="predicted"/>
<dbReference type="Proteomes" id="UP000030907">
    <property type="component" value="Chromosome"/>
</dbReference>
<keyword evidence="1" id="KW-0812">Transmembrane</keyword>
<gene>
    <name evidence="2" type="ORF">SKP52_02725</name>
</gene>
<dbReference type="HOGENOM" id="CLU_2810228_0_0_5"/>
<keyword evidence="1" id="KW-1133">Transmembrane helix</keyword>
<feature type="transmembrane region" description="Helical" evidence="1">
    <location>
        <begin position="6"/>
        <end position="24"/>
    </location>
</feature>
<dbReference type="STRING" id="1515612.SKP52_02725"/>
<dbReference type="RefSeq" id="WP_039571445.1">
    <property type="nucleotide sequence ID" value="NZ_CP009122.1"/>
</dbReference>
<keyword evidence="1" id="KW-0472">Membrane</keyword>
<dbReference type="KEGG" id="sphk:SKP52_02725"/>
<sequence length="66" mass="7336">MTPELITAFGQFGSMGLMVLYLVWREKTGAEKRGQVELARAASDIELAKALTALTVTIQHLDQRMK</sequence>
<dbReference type="OrthoDB" id="7595814at2"/>
<organism evidence="2 3">
    <name type="scientific">Sphingopyxis fribergensis</name>
    <dbReference type="NCBI Taxonomy" id="1515612"/>
    <lineage>
        <taxon>Bacteria</taxon>
        <taxon>Pseudomonadati</taxon>
        <taxon>Pseudomonadota</taxon>
        <taxon>Alphaproteobacteria</taxon>
        <taxon>Sphingomonadales</taxon>
        <taxon>Sphingomonadaceae</taxon>
        <taxon>Sphingopyxis</taxon>
    </lineage>
</organism>